<evidence type="ECO:0000256" key="2">
    <source>
        <dbReference type="ARBA" id="ARBA00022475"/>
    </source>
</evidence>
<keyword evidence="12 13" id="KW-0378">Hydrolase</keyword>
<dbReference type="EnsemblMetazoa" id="PPAI010162-RA">
    <property type="protein sequence ID" value="PPAI010162-PA"/>
    <property type="gene ID" value="PPAI010162"/>
</dbReference>
<evidence type="ECO:0000256" key="12">
    <source>
        <dbReference type="PROSITE-ProRule" id="PRU01211"/>
    </source>
</evidence>
<dbReference type="VEuPathDB" id="VectorBase:PPAPM1_002618"/>
<dbReference type="SMART" id="SM00235">
    <property type="entry name" value="ZnMc"/>
    <property type="match status" value="2"/>
</dbReference>
<dbReference type="FunFam" id="3.90.550.10:FF:000139">
    <property type="entry name" value="Chitin synthase 8"/>
    <property type="match status" value="1"/>
</dbReference>
<evidence type="ECO:0000256" key="13">
    <source>
        <dbReference type="RuleBase" id="RU361183"/>
    </source>
</evidence>
<keyword evidence="3" id="KW-0328">Glycosyltransferase</keyword>
<dbReference type="SUPFAM" id="SSF53448">
    <property type="entry name" value="Nucleotide-diphospho-sugar transferases"/>
    <property type="match status" value="1"/>
</dbReference>
<keyword evidence="2" id="KW-1003">Cell membrane</keyword>
<protein>
    <recommendedName>
        <fullName evidence="13">Metalloendopeptidase</fullName>
        <ecNumber evidence="13">3.4.24.-</ecNumber>
    </recommendedName>
</protein>
<comment type="cofactor">
    <cofactor evidence="12 13">
        <name>Zn(2+)</name>
        <dbReference type="ChEBI" id="CHEBI:29105"/>
    </cofactor>
    <text evidence="12 13">Binds 1 zinc ion per subunit.</text>
</comment>
<dbReference type="Pfam" id="PF01400">
    <property type="entry name" value="Astacin"/>
    <property type="match status" value="2"/>
</dbReference>
<dbReference type="PANTHER" id="PTHR22914">
    <property type="entry name" value="CHITIN SYNTHASE"/>
    <property type="match status" value="1"/>
</dbReference>
<feature type="binding site" evidence="12">
    <location>
        <position position="1715"/>
    </location>
    <ligand>
        <name>Zn(2+)</name>
        <dbReference type="ChEBI" id="CHEBI:29105"/>
        <note>catalytic</note>
    </ligand>
</feature>
<dbReference type="GO" id="GO:0008270">
    <property type="term" value="F:zinc ion binding"/>
    <property type="evidence" value="ECO:0007669"/>
    <property type="project" value="UniProtKB-UniRule"/>
</dbReference>
<proteinExistence type="inferred from homology"/>
<comment type="catalytic activity">
    <reaction evidence="11">
        <text>[(1-&gt;4)-N-acetyl-beta-D-glucosaminyl](n) + UDP-N-acetyl-alpha-D-glucosamine = [(1-&gt;4)-N-acetyl-beta-D-glucosaminyl](n+1) + UDP + H(+)</text>
        <dbReference type="Rhea" id="RHEA:16637"/>
        <dbReference type="Rhea" id="RHEA-COMP:9593"/>
        <dbReference type="Rhea" id="RHEA-COMP:9595"/>
        <dbReference type="ChEBI" id="CHEBI:15378"/>
        <dbReference type="ChEBI" id="CHEBI:17029"/>
        <dbReference type="ChEBI" id="CHEBI:57705"/>
        <dbReference type="ChEBI" id="CHEBI:58223"/>
        <dbReference type="EC" id="2.4.1.16"/>
    </reaction>
</comment>
<evidence type="ECO:0000256" key="3">
    <source>
        <dbReference type="ARBA" id="ARBA00022676"/>
    </source>
</evidence>
<dbReference type="Pfam" id="PF03142">
    <property type="entry name" value="Chitin_synth_2"/>
    <property type="match status" value="1"/>
</dbReference>
<evidence type="ECO:0000256" key="9">
    <source>
        <dbReference type="ARBA" id="ARBA00023180"/>
    </source>
</evidence>
<evidence type="ECO:0000256" key="8">
    <source>
        <dbReference type="ARBA" id="ARBA00023136"/>
    </source>
</evidence>
<feature type="active site" evidence="12">
    <location>
        <position position="1449"/>
    </location>
</feature>
<dbReference type="VEuPathDB" id="VectorBase:PPAI010162"/>
<dbReference type="GO" id="GO:0004100">
    <property type="term" value="F:chitin synthase activity"/>
    <property type="evidence" value="ECO:0007669"/>
    <property type="project" value="UniProtKB-EC"/>
</dbReference>
<sequence length="1810" mass="209841">HNCAHCGFFFRAPQQDTELWDTFQDPPVKQTTGSAVDTKKFLFFIKIIKVIVYILVFLIVLLGSTVSKLAFLFMTSHVKPSGIPYCNPDKPIRWLADIKSHIGRSRYYTYLYLVPLKIFLFFIVAYACNEYRFFQYFTEFADGWKNHTIIIHETQPQFSENLPEMPQVTENSSFLVTSDHLAICWVFVVQILMGYLCYFFGRFACKIHIQSVSFSFPLCLTVPTCLTILFIVAGFRASDPCYFNGILPNYLFFKTPDTDDFFLYITQYHAWMWVLWLFSQVWITLHIWSSRCNKNAPTDTLFVMPMYNGLVIDQSMTLNRRQHAVEEIVKVAEIIGHDDDQYRRRFEELNHLQDNETIKPSDRIPQVYVCATMWHETKEEMMEFLKSILRLDEDQCARQLAWKYIQRTEEPDDEFYKLETHIFFDDAFMDKEKCDDPDGSPINSYVKLLINNIEEAAREVYKQKMKIYPPTKIVTPYGGRLIWILPGRTRMVAHLKHKDKIRKKKRWSQVMYMYYLLGYRIMQLDVSPERKKIIAQNTYLLALDGDIDFQPNAVQLLLTRMKIDPDLGAACGRIHPVGSGPMVWYQRFEYAIGHWLQKATEHVIGCVLCSPGCFSLFRGRALMENSVMKKYTTKSEEALHYVQYDQGEDRWLCTLLLKQKFRVEYSAASDAYTHSPEGFNEFYNQRRRWVPSTMANILDLIFSYKMIVKANSSISMPYIVYQFVLMIGTILGPGTIFLMMIGAIVAVFRTSIWTSFLWNFIPLLFFMLLCYFAKQKYQLIAAFFITAVYAMVMIAVVIGIIMQTQEDGINSPSSLFFLAVAGQIIVTGLMHPQEAWALICGVVYYITIPSMYMLLIIYSLFNMNDVSWGTRENPQPATQNANTQPNSQTRFQRILGFLQVNREEEGSLDFSCGGIFRCMCCTHPKNGANDAHLLHISAQLTEMTNKMRELEAKLSGEVTVMTETKDEIETISPPPNEPTLEEVICEPERPVSSLPDWLYDEDLRNGDNDTLPMAEEKFWNDLIDRYLKPLDLTEEDKNKVATALKDLRDMSVFAFVMINVIFVLTVLLLQMNKDDIHIRWPFEVKNFIEYDNDNSEINIKREHLQLDPIGLLFVGFFGVILLIQFIAMLIHRFGTLAEILAATSLNWYCVKKADELSPAMDLRSQAVNIAKKAQRPQPQWDEDDMKEEQKAIGRRRDTIQKILYQHNQKHDWSNLERNFRRRFLREGDLDLGRITVRRETLNLLNTRRTTLIEQRKSISRNMRQSAGINSIPPVQWERTRPVGPRDSIVPTRPQLLPAQPRSEFDTNSRSYYTLNLGGHDNASFTDDPRESYELTQRRDTQRIFDSMTDSRTGRLDPRYRWPNNILYYEYADHVNQEQRDWIDSALMNITGHTCLSFVPRTTETDYVYVTTSSSGCFSNVGRSGGRQQLNLQNNVPTQGCFRFGTVVHEFIHALGFHHSQAAYNRNDYVIIKWENIQSGTENNFVLRDRTTTTMYGLDYDYGSVMHYGPTAFSMNGEPTIVPIQSGAVIGQRIAMSPLDIQRLNRIVKMKNIVLLCYLLTTILAIPLNTNDDDFVGQPIEELGEHFEGDILLSDFQKMQIFDAMTEGRTGLLNPRYRWPNNILYYEYADHVNQEQRDWIDSALMNVTGHTCLSFVPRTTETDYVYVTTSSSGCFSYVGRIGGRQQLNLQNNVPAQGCFRFGTVIHEFIHALGFHHTQTAYTRNDYVIIKWENIEAGTESNFMLRDRTTTTMYGLDYDYDSIMHYAATAFSMNGEPTIVPIQPGIVLGQRNTMSPMDIQRLNRMYDCPDGQ</sequence>
<evidence type="ECO:0000256" key="11">
    <source>
        <dbReference type="ARBA" id="ARBA00048014"/>
    </source>
</evidence>
<dbReference type="EMBL" id="AJVK01007783">
    <property type="status" value="NOT_ANNOTATED_CDS"/>
    <property type="molecule type" value="Genomic_DNA"/>
</dbReference>
<keyword evidence="7" id="KW-0175">Coiled coil</keyword>
<dbReference type="PANTHER" id="PTHR22914:SF14">
    <property type="entry name" value="CHITIN SYNTHASE"/>
    <property type="match status" value="1"/>
</dbReference>
<evidence type="ECO:0000313" key="15">
    <source>
        <dbReference type="Proteomes" id="UP000092462"/>
    </source>
</evidence>
<name>A0A1B0EZT0_PHLPP</name>
<dbReference type="GO" id="GO:0005886">
    <property type="term" value="C:plasma membrane"/>
    <property type="evidence" value="ECO:0007669"/>
    <property type="project" value="UniProtKB-SubCell"/>
</dbReference>
<dbReference type="SUPFAM" id="SSF55486">
    <property type="entry name" value="Metalloproteases ('zincins'), catalytic domain"/>
    <property type="match status" value="2"/>
</dbReference>
<keyword evidence="15" id="KW-1185">Reference proteome</keyword>
<feature type="disulfide bond" evidence="12">
    <location>
        <begin position="1651"/>
        <end position="1806"/>
    </location>
</feature>
<evidence type="ECO:0000256" key="10">
    <source>
        <dbReference type="ARBA" id="ARBA00046329"/>
    </source>
</evidence>
<dbReference type="GO" id="GO:0004222">
    <property type="term" value="F:metalloendopeptidase activity"/>
    <property type="evidence" value="ECO:0007669"/>
    <property type="project" value="UniProtKB-UniRule"/>
</dbReference>
<dbReference type="Proteomes" id="UP000092462">
    <property type="component" value="Unassembled WGS sequence"/>
</dbReference>
<keyword evidence="12 13" id="KW-0645">Protease</keyword>
<evidence type="ECO:0000256" key="7">
    <source>
        <dbReference type="ARBA" id="ARBA00023054"/>
    </source>
</evidence>
<keyword evidence="12" id="KW-1015">Disulfide bond</keyword>
<keyword evidence="9" id="KW-0325">Glycoprotein</keyword>
<comment type="similarity">
    <text evidence="10">Belongs to the chitin synthase family. Class IV subfamily.</text>
</comment>
<dbReference type="PRINTS" id="PR00480">
    <property type="entry name" value="ASTACIN"/>
</dbReference>
<feature type="binding site" evidence="12">
    <location>
        <position position="1705"/>
    </location>
    <ligand>
        <name>Zn(2+)</name>
        <dbReference type="ChEBI" id="CHEBI:29105"/>
        <note>catalytic</note>
    </ligand>
</feature>
<evidence type="ECO:0000256" key="5">
    <source>
        <dbReference type="ARBA" id="ARBA00022692"/>
    </source>
</evidence>
<evidence type="ECO:0000256" key="6">
    <source>
        <dbReference type="ARBA" id="ARBA00022989"/>
    </source>
</evidence>
<feature type="binding site" evidence="12">
    <location>
        <position position="1458"/>
    </location>
    <ligand>
        <name>Zn(2+)</name>
        <dbReference type="ChEBI" id="CHEBI:29105"/>
        <note>catalytic</note>
    </ligand>
</feature>
<accession>A0A1B0EZT0</accession>
<dbReference type="VEuPathDB" id="VectorBase:PPAPM1_011347"/>
<dbReference type="VEuPathDB" id="VectorBase:PPAPM1_012659"/>
<dbReference type="InterPro" id="IPR034035">
    <property type="entry name" value="Astacin-like_dom"/>
</dbReference>
<dbReference type="Gene3D" id="3.40.390.10">
    <property type="entry name" value="Collagenase (Catalytic Domain)"/>
    <property type="match status" value="2"/>
</dbReference>
<keyword evidence="8" id="KW-0472">Membrane</keyword>
<dbReference type="GO" id="GO:0006508">
    <property type="term" value="P:proteolysis"/>
    <property type="evidence" value="ECO:0007669"/>
    <property type="project" value="UniProtKB-KW"/>
</dbReference>
<dbReference type="CDD" id="cd04280">
    <property type="entry name" value="ZnMc_astacin_like"/>
    <property type="match status" value="2"/>
</dbReference>
<evidence type="ECO:0000256" key="4">
    <source>
        <dbReference type="ARBA" id="ARBA00022679"/>
    </source>
</evidence>
<feature type="binding site" evidence="12">
    <location>
        <position position="1448"/>
    </location>
    <ligand>
        <name>Zn(2+)</name>
        <dbReference type="ChEBI" id="CHEBI:29105"/>
        <note>catalytic</note>
    </ligand>
</feature>
<dbReference type="EMBL" id="AJVK01007782">
    <property type="status" value="NOT_ANNOTATED_CDS"/>
    <property type="molecule type" value="Genomic_DNA"/>
</dbReference>
<evidence type="ECO:0000256" key="1">
    <source>
        <dbReference type="ARBA" id="ARBA00004651"/>
    </source>
</evidence>
<comment type="subcellular location">
    <subcellularLocation>
        <location evidence="1">Cell membrane</location>
        <topology evidence="1">Multi-pass membrane protein</topology>
    </subcellularLocation>
</comment>
<dbReference type="InterPro" id="IPR006026">
    <property type="entry name" value="Peptidase_Metallo"/>
</dbReference>
<feature type="binding site" evidence="12">
    <location>
        <position position="1709"/>
    </location>
    <ligand>
        <name>Zn(2+)</name>
        <dbReference type="ChEBI" id="CHEBI:29105"/>
        <note>catalytic</note>
    </ligand>
</feature>
<comment type="caution">
    <text evidence="12">Lacks conserved residue(s) required for the propagation of feature annotation.</text>
</comment>
<dbReference type="CDD" id="cd04190">
    <property type="entry name" value="Chitin_synth_C"/>
    <property type="match status" value="1"/>
</dbReference>
<keyword evidence="12 13" id="KW-0479">Metal-binding</keyword>
<dbReference type="InterPro" id="IPR004835">
    <property type="entry name" value="Chitin_synth"/>
</dbReference>
<reference evidence="14" key="1">
    <citation type="submission" date="2022-08" db="UniProtKB">
        <authorList>
            <consortium name="EnsemblMetazoa"/>
        </authorList>
    </citation>
    <scope>IDENTIFICATION</scope>
    <source>
        <strain evidence="14">Israel</strain>
    </source>
</reference>
<dbReference type="InterPro" id="IPR024079">
    <property type="entry name" value="MetalloPept_cat_dom_sf"/>
</dbReference>
<keyword evidence="6" id="KW-1133">Transmembrane helix</keyword>
<dbReference type="InterPro" id="IPR029044">
    <property type="entry name" value="Nucleotide-diphossugar_trans"/>
</dbReference>
<evidence type="ECO:0000313" key="14">
    <source>
        <dbReference type="EnsemblMetazoa" id="PPAI010162-PA"/>
    </source>
</evidence>
<keyword evidence="12 13" id="KW-0862">Zinc</keyword>
<dbReference type="GO" id="GO:0006031">
    <property type="term" value="P:chitin biosynthetic process"/>
    <property type="evidence" value="ECO:0007669"/>
    <property type="project" value="TreeGrafter"/>
</dbReference>
<dbReference type="EC" id="3.4.24.-" evidence="13"/>
<keyword evidence="5" id="KW-0812">Transmembrane</keyword>
<dbReference type="PROSITE" id="PS51864">
    <property type="entry name" value="ASTACIN"/>
    <property type="match status" value="2"/>
</dbReference>
<keyword evidence="12 13" id="KW-0482">Metalloprotease</keyword>
<organism evidence="14 15">
    <name type="scientific">Phlebotomus papatasi</name>
    <name type="common">Sandfly</name>
    <dbReference type="NCBI Taxonomy" id="29031"/>
    <lineage>
        <taxon>Eukaryota</taxon>
        <taxon>Metazoa</taxon>
        <taxon>Ecdysozoa</taxon>
        <taxon>Arthropoda</taxon>
        <taxon>Hexapoda</taxon>
        <taxon>Insecta</taxon>
        <taxon>Pterygota</taxon>
        <taxon>Neoptera</taxon>
        <taxon>Endopterygota</taxon>
        <taxon>Diptera</taxon>
        <taxon>Nematocera</taxon>
        <taxon>Psychodoidea</taxon>
        <taxon>Psychodidae</taxon>
        <taxon>Phlebotomus</taxon>
        <taxon>Phlebotomus</taxon>
    </lineage>
</organism>
<dbReference type="VEuPathDB" id="VectorBase:PPAPM1_003046"/>
<keyword evidence="4" id="KW-0808">Transferase</keyword>
<feature type="active site" evidence="12">
    <location>
        <position position="1706"/>
    </location>
</feature>
<dbReference type="InterPro" id="IPR001506">
    <property type="entry name" value="Peptidase_M12A"/>
</dbReference>
<feature type="binding site" evidence="12">
    <location>
        <position position="1452"/>
    </location>
    <ligand>
        <name>Zn(2+)</name>
        <dbReference type="ChEBI" id="CHEBI:29105"/>
        <note>catalytic</note>
    </ligand>
</feature>